<evidence type="ECO:0008006" key="4">
    <source>
        <dbReference type="Google" id="ProtNLM"/>
    </source>
</evidence>
<proteinExistence type="predicted"/>
<protein>
    <recommendedName>
        <fullName evidence="4">FlgN protein</fullName>
    </recommendedName>
</protein>
<organism evidence="2 3">
    <name type="scientific">Terricaulis silvestris</name>
    <dbReference type="NCBI Taxonomy" id="2686094"/>
    <lineage>
        <taxon>Bacteria</taxon>
        <taxon>Pseudomonadati</taxon>
        <taxon>Pseudomonadota</taxon>
        <taxon>Alphaproteobacteria</taxon>
        <taxon>Caulobacterales</taxon>
        <taxon>Caulobacteraceae</taxon>
        <taxon>Terricaulis</taxon>
    </lineage>
</organism>
<evidence type="ECO:0000256" key="1">
    <source>
        <dbReference type="SAM" id="MobiDB-lite"/>
    </source>
</evidence>
<evidence type="ECO:0000313" key="3">
    <source>
        <dbReference type="Proteomes" id="UP000431269"/>
    </source>
</evidence>
<dbReference type="Proteomes" id="UP000431269">
    <property type="component" value="Chromosome"/>
</dbReference>
<reference evidence="3" key="1">
    <citation type="submission" date="2019-12" db="EMBL/GenBank/DDBJ databases">
        <title>Complete genome of Terracaulis silvestris 0127_4.</title>
        <authorList>
            <person name="Vieira S."/>
            <person name="Riedel T."/>
            <person name="Sproer C."/>
            <person name="Pascual J."/>
            <person name="Boedeker C."/>
            <person name="Overmann J."/>
        </authorList>
    </citation>
    <scope>NUCLEOTIDE SEQUENCE [LARGE SCALE GENOMIC DNA]</scope>
    <source>
        <strain evidence="3">0127_4</strain>
    </source>
</reference>
<evidence type="ECO:0000313" key="2">
    <source>
        <dbReference type="EMBL" id="QGZ95826.1"/>
    </source>
</evidence>
<feature type="region of interest" description="Disordered" evidence="1">
    <location>
        <begin position="120"/>
        <end position="147"/>
    </location>
</feature>
<accession>A0A6I6MQZ5</accession>
<dbReference type="AlphaFoldDB" id="A0A6I6MQZ5"/>
<gene>
    <name evidence="2" type="ORF">DSM104635_02678</name>
</gene>
<keyword evidence="3" id="KW-1185">Reference proteome</keyword>
<dbReference type="EMBL" id="CP047045">
    <property type="protein sequence ID" value="QGZ95826.1"/>
    <property type="molecule type" value="Genomic_DNA"/>
</dbReference>
<dbReference type="KEGG" id="tsv:DSM104635_02678"/>
<name>A0A6I6MQZ5_9CAUL</name>
<sequence length="147" mass="15798">MVLLADDAKDRAEQLVLVTERLTVLVAEDTRRMEARLPPLDGAEGDEKARLANTYRLELTRIKHDRSLVEGAPPATLSRLRESTVALNEVLAAHELALGAIKLVSEGLVQAMAEEVSRQRTGEANYGSTGGRAAAVSPSPTVIDRSA</sequence>
<dbReference type="RefSeq" id="WP_158766655.1">
    <property type="nucleotide sequence ID" value="NZ_CP047045.1"/>
</dbReference>